<name>A0A2T7C2B5_9POAL</name>
<reference evidence="1 2" key="1">
    <citation type="submission" date="2018-04" db="EMBL/GenBank/DDBJ databases">
        <title>WGS assembly of Panicum hallii var. hallii HAL2.</title>
        <authorList>
            <person name="Lovell J."/>
            <person name="Jenkins J."/>
            <person name="Lowry D."/>
            <person name="Mamidi S."/>
            <person name="Sreedasyam A."/>
            <person name="Weng X."/>
            <person name="Barry K."/>
            <person name="Bonette J."/>
            <person name="Campitelli B."/>
            <person name="Daum C."/>
            <person name="Gordon S."/>
            <person name="Gould B."/>
            <person name="Lipzen A."/>
            <person name="MacQueen A."/>
            <person name="Palacio-Mejia J."/>
            <person name="Plott C."/>
            <person name="Shakirov E."/>
            <person name="Shu S."/>
            <person name="Yoshinaga Y."/>
            <person name="Zane M."/>
            <person name="Rokhsar D."/>
            <person name="Grimwood J."/>
            <person name="Schmutz J."/>
            <person name="Juenger T."/>
        </authorList>
    </citation>
    <scope>NUCLEOTIDE SEQUENCE [LARGE SCALE GENOMIC DNA]</scope>
    <source>
        <strain evidence="2">cv. HAL2</strain>
    </source>
</reference>
<evidence type="ECO:0000313" key="1">
    <source>
        <dbReference type="EMBL" id="PUZ37479.1"/>
    </source>
</evidence>
<accession>A0A2T7C2B5</accession>
<keyword evidence="2" id="KW-1185">Reference proteome</keyword>
<dbReference type="AlphaFoldDB" id="A0A2T7C2B5"/>
<evidence type="ECO:0000313" key="2">
    <source>
        <dbReference type="Proteomes" id="UP000244336"/>
    </source>
</evidence>
<sequence>MERVLWPPGDRSEEPWKELRVGRQRRVSSCLADGVEADGVPGLAEAAGDEAEQVRRELAHDIGAAVF</sequence>
<organism evidence="1 2">
    <name type="scientific">Panicum hallii var. hallii</name>
    <dbReference type="NCBI Taxonomy" id="1504633"/>
    <lineage>
        <taxon>Eukaryota</taxon>
        <taxon>Viridiplantae</taxon>
        <taxon>Streptophyta</taxon>
        <taxon>Embryophyta</taxon>
        <taxon>Tracheophyta</taxon>
        <taxon>Spermatophyta</taxon>
        <taxon>Magnoliopsida</taxon>
        <taxon>Liliopsida</taxon>
        <taxon>Poales</taxon>
        <taxon>Poaceae</taxon>
        <taxon>PACMAD clade</taxon>
        <taxon>Panicoideae</taxon>
        <taxon>Panicodae</taxon>
        <taxon>Paniceae</taxon>
        <taxon>Panicinae</taxon>
        <taxon>Panicum</taxon>
        <taxon>Panicum sect. Panicum</taxon>
    </lineage>
</organism>
<dbReference type="Proteomes" id="UP000244336">
    <property type="component" value="Chromosome 9"/>
</dbReference>
<proteinExistence type="predicted"/>
<gene>
    <name evidence="1" type="ORF">GQ55_9G122900</name>
</gene>
<dbReference type="Gramene" id="PUZ37479">
    <property type="protein sequence ID" value="PUZ37479"/>
    <property type="gene ID" value="GQ55_9G122900"/>
</dbReference>
<protein>
    <submittedName>
        <fullName evidence="1">Uncharacterized protein</fullName>
    </submittedName>
</protein>
<dbReference type="EMBL" id="CM009757">
    <property type="protein sequence ID" value="PUZ37479.1"/>
    <property type="molecule type" value="Genomic_DNA"/>
</dbReference>